<name>A0A934W958_9BURK</name>
<organism evidence="2 3">
    <name type="scientific">Noviherbaspirillum pedocola</name>
    <dbReference type="NCBI Taxonomy" id="2801341"/>
    <lineage>
        <taxon>Bacteria</taxon>
        <taxon>Pseudomonadati</taxon>
        <taxon>Pseudomonadota</taxon>
        <taxon>Betaproteobacteria</taxon>
        <taxon>Burkholderiales</taxon>
        <taxon>Oxalobacteraceae</taxon>
        <taxon>Noviherbaspirillum</taxon>
    </lineage>
</organism>
<dbReference type="RefSeq" id="WP_200594249.1">
    <property type="nucleotide sequence ID" value="NZ_JAEPBG010000008.1"/>
</dbReference>
<evidence type="ECO:0000313" key="3">
    <source>
        <dbReference type="Proteomes" id="UP000622890"/>
    </source>
</evidence>
<evidence type="ECO:0008006" key="4">
    <source>
        <dbReference type="Google" id="ProtNLM"/>
    </source>
</evidence>
<dbReference type="AlphaFoldDB" id="A0A934W958"/>
<dbReference type="EMBL" id="JAEPBG010000008">
    <property type="protein sequence ID" value="MBK4736629.1"/>
    <property type="molecule type" value="Genomic_DNA"/>
</dbReference>
<feature type="signal peptide" evidence="1">
    <location>
        <begin position="1"/>
        <end position="22"/>
    </location>
</feature>
<accession>A0A934W958</accession>
<comment type="caution">
    <text evidence="2">The sequence shown here is derived from an EMBL/GenBank/DDBJ whole genome shotgun (WGS) entry which is preliminary data.</text>
</comment>
<reference evidence="2" key="1">
    <citation type="submission" date="2021-01" db="EMBL/GenBank/DDBJ databases">
        <title>Genome sequence of strain Noviherbaspirillum sp. DKR-6.</title>
        <authorList>
            <person name="Chaudhary D.K."/>
        </authorList>
    </citation>
    <scope>NUCLEOTIDE SEQUENCE</scope>
    <source>
        <strain evidence="2">DKR-6</strain>
    </source>
</reference>
<gene>
    <name evidence="2" type="ORF">JJB74_18545</name>
</gene>
<proteinExistence type="predicted"/>
<protein>
    <recommendedName>
        <fullName evidence="4">Transporter</fullName>
    </recommendedName>
</protein>
<sequence>MDTKAIFCFAMLSAVAATPAHALRPFDGTDADVAAPGIMELEFGYAGYLREGSQTSVIAPAAVFNLGLEHESELVVEGRVRNRIHPEAGMPRTSLQDAAISLKQVHRPGAMQDAAGPSIASECGILLPTFAGERTGAVCTGILSQRWGATAVHFNAALAKNREGDWERSLDAIVVGPRFGLARPVFEMFASRDAAGGYTNAALAGVVWTVSDKLSFDFGLRKAHSDAYGITELRFGLTWSIPLHH</sequence>
<evidence type="ECO:0000313" key="2">
    <source>
        <dbReference type="EMBL" id="MBK4736629.1"/>
    </source>
</evidence>
<feature type="chain" id="PRO_5037941420" description="Transporter" evidence="1">
    <location>
        <begin position="23"/>
        <end position="245"/>
    </location>
</feature>
<dbReference type="Proteomes" id="UP000622890">
    <property type="component" value="Unassembled WGS sequence"/>
</dbReference>
<keyword evidence="1" id="KW-0732">Signal</keyword>
<evidence type="ECO:0000256" key="1">
    <source>
        <dbReference type="SAM" id="SignalP"/>
    </source>
</evidence>
<keyword evidence="3" id="KW-1185">Reference proteome</keyword>